<evidence type="ECO:0000256" key="1">
    <source>
        <dbReference type="ARBA" id="ARBA00004651"/>
    </source>
</evidence>
<feature type="transmembrane region" description="Helical" evidence="7">
    <location>
        <begin position="243"/>
        <end position="262"/>
    </location>
</feature>
<evidence type="ECO:0000256" key="3">
    <source>
        <dbReference type="ARBA" id="ARBA00022448"/>
    </source>
</evidence>
<keyword evidence="10" id="KW-1185">Reference proteome</keyword>
<keyword evidence="5 7" id="KW-1133">Transmembrane helix</keyword>
<dbReference type="Pfam" id="PF07690">
    <property type="entry name" value="MFS_1"/>
    <property type="match status" value="1"/>
</dbReference>
<sequence>MKAFIWAGCLSYLLIGLAHVIMGSLLPELLVHYGLDYSAGGHLISLQFLGFLVGVLSGPWWSKRLGKKGALLLCLACLGTTELTFFTLPAWPVVLVTAPAAGFGFGMIETLIGAMVLQSVETGKKTAVMSRLEVFFGVGALAMPLLSSLCISWGLWRGAFLILSLFAWGMLALWLLLPNGVLKGLTDRPSEAAGVGATSVLKGSLLRWMLFISIFLVYVGTEMSVANFLPSMMLENWQVKPEVGALSVTCFWGAMSVGRLFAAALSEKAGYVRYLLGSAGFGTLMLAGLALSPNAGVGFVLIALLGLVFSGMFAISLVYVTSFFRGAEERTASIMIASGGIGGAALPLLTGWCMDWFSAREALWVLVGLAGFMYLLIAAAARLRDRPQPRTTAA</sequence>
<name>A0ABT4Q522_9BACL</name>
<feature type="transmembrane region" description="Helical" evidence="7">
    <location>
        <begin position="332"/>
        <end position="350"/>
    </location>
</feature>
<feature type="domain" description="Major facilitator superfamily (MFS) profile" evidence="8">
    <location>
        <begin position="4"/>
        <end position="386"/>
    </location>
</feature>
<comment type="caution">
    <text evidence="9">The sequence shown here is derived from an EMBL/GenBank/DDBJ whole genome shotgun (WGS) entry which is preliminary data.</text>
</comment>
<protein>
    <submittedName>
        <fullName evidence="9">MFS transporter</fullName>
    </submittedName>
</protein>
<dbReference type="InterPro" id="IPR051788">
    <property type="entry name" value="MFS_Transporter"/>
</dbReference>
<keyword evidence="4 7" id="KW-0812">Transmembrane</keyword>
<dbReference type="PANTHER" id="PTHR23514:SF3">
    <property type="entry name" value="BYPASS OF STOP CODON PROTEIN 6"/>
    <property type="match status" value="1"/>
</dbReference>
<dbReference type="InterPro" id="IPR020846">
    <property type="entry name" value="MFS_dom"/>
</dbReference>
<organism evidence="9 10">
    <name type="scientific">Paenibacillus gyeongsangnamensis</name>
    <dbReference type="NCBI Taxonomy" id="3388067"/>
    <lineage>
        <taxon>Bacteria</taxon>
        <taxon>Bacillati</taxon>
        <taxon>Bacillota</taxon>
        <taxon>Bacilli</taxon>
        <taxon>Bacillales</taxon>
        <taxon>Paenibacillaceae</taxon>
        <taxon>Paenibacillus</taxon>
    </lineage>
</organism>
<feature type="transmembrane region" description="Helical" evidence="7">
    <location>
        <begin position="100"/>
        <end position="120"/>
    </location>
</feature>
<dbReference type="InterPro" id="IPR036259">
    <property type="entry name" value="MFS_trans_sf"/>
</dbReference>
<evidence type="ECO:0000256" key="7">
    <source>
        <dbReference type="SAM" id="Phobius"/>
    </source>
</evidence>
<gene>
    <name evidence="9" type="ORF">O9H85_05955</name>
</gene>
<evidence type="ECO:0000259" key="8">
    <source>
        <dbReference type="PROSITE" id="PS50850"/>
    </source>
</evidence>
<dbReference type="PANTHER" id="PTHR23514">
    <property type="entry name" value="BYPASS OF STOP CODON PROTEIN 6"/>
    <property type="match status" value="1"/>
</dbReference>
<evidence type="ECO:0000256" key="6">
    <source>
        <dbReference type="ARBA" id="ARBA00023136"/>
    </source>
</evidence>
<dbReference type="RefSeq" id="WP_269880365.1">
    <property type="nucleotide sequence ID" value="NZ_JAQAGZ010000003.1"/>
</dbReference>
<dbReference type="EMBL" id="JAQAGZ010000003">
    <property type="protein sequence ID" value="MCZ8511974.1"/>
    <property type="molecule type" value="Genomic_DNA"/>
</dbReference>
<comment type="similarity">
    <text evidence="2">Belongs to the major facilitator superfamily.</text>
</comment>
<keyword evidence="3" id="KW-0813">Transport</keyword>
<feature type="transmembrane region" description="Helical" evidence="7">
    <location>
        <begin position="160"/>
        <end position="177"/>
    </location>
</feature>
<feature type="transmembrane region" description="Helical" evidence="7">
    <location>
        <begin position="208"/>
        <end position="231"/>
    </location>
</feature>
<proteinExistence type="inferred from homology"/>
<feature type="transmembrane region" description="Helical" evidence="7">
    <location>
        <begin position="132"/>
        <end position="154"/>
    </location>
</feature>
<evidence type="ECO:0000313" key="9">
    <source>
        <dbReference type="EMBL" id="MCZ8511974.1"/>
    </source>
</evidence>
<feature type="transmembrane region" description="Helical" evidence="7">
    <location>
        <begin position="362"/>
        <end position="381"/>
    </location>
</feature>
<accession>A0ABT4Q522</accession>
<keyword evidence="6 7" id="KW-0472">Membrane</keyword>
<evidence type="ECO:0000256" key="5">
    <source>
        <dbReference type="ARBA" id="ARBA00022989"/>
    </source>
</evidence>
<comment type="subcellular location">
    <subcellularLocation>
        <location evidence="1">Cell membrane</location>
        <topology evidence="1">Multi-pass membrane protein</topology>
    </subcellularLocation>
</comment>
<feature type="transmembrane region" description="Helical" evidence="7">
    <location>
        <begin position="274"/>
        <end position="291"/>
    </location>
</feature>
<dbReference type="Proteomes" id="UP001527882">
    <property type="component" value="Unassembled WGS sequence"/>
</dbReference>
<feature type="transmembrane region" description="Helical" evidence="7">
    <location>
        <begin position="297"/>
        <end position="320"/>
    </location>
</feature>
<feature type="transmembrane region" description="Helical" evidence="7">
    <location>
        <begin position="39"/>
        <end position="58"/>
    </location>
</feature>
<evidence type="ECO:0000256" key="4">
    <source>
        <dbReference type="ARBA" id="ARBA00022692"/>
    </source>
</evidence>
<dbReference type="PROSITE" id="PS50850">
    <property type="entry name" value="MFS"/>
    <property type="match status" value="1"/>
</dbReference>
<feature type="transmembrane region" description="Helical" evidence="7">
    <location>
        <begin position="70"/>
        <end position="94"/>
    </location>
</feature>
<evidence type="ECO:0000313" key="10">
    <source>
        <dbReference type="Proteomes" id="UP001527882"/>
    </source>
</evidence>
<reference evidence="9 10" key="1">
    <citation type="submission" date="2022-12" db="EMBL/GenBank/DDBJ databases">
        <title>Draft genome sequence of Paenibacillus sp. dW9.</title>
        <authorList>
            <person name="Choi E.-W."/>
            <person name="Kim D.-U."/>
        </authorList>
    </citation>
    <scope>NUCLEOTIDE SEQUENCE [LARGE SCALE GENOMIC DNA]</scope>
    <source>
        <strain evidence="10">dW9</strain>
    </source>
</reference>
<dbReference type="Gene3D" id="1.20.1250.20">
    <property type="entry name" value="MFS general substrate transporter like domains"/>
    <property type="match status" value="2"/>
</dbReference>
<evidence type="ECO:0000256" key="2">
    <source>
        <dbReference type="ARBA" id="ARBA00008335"/>
    </source>
</evidence>
<dbReference type="SUPFAM" id="SSF103473">
    <property type="entry name" value="MFS general substrate transporter"/>
    <property type="match status" value="1"/>
</dbReference>
<dbReference type="InterPro" id="IPR011701">
    <property type="entry name" value="MFS"/>
</dbReference>